<reference evidence="1" key="2">
    <citation type="submission" date="2021-09" db="EMBL/GenBank/DDBJ databases">
        <authorList>
            <person name="Gilroy R."/>
        </authorList>
    </citation>
    <scope>NUCLEOTIDE SEQUENCE</scope>
    <source>
        <strain evidence="1">CHK121-7720</strain>
    </source>
</reference>
<comment type="caution">
    <text evidence="1">The sequence shown here is derived from an EMBL/GenBank/DDBJ whole genome shotgun (WGS) entry which is preliminary data.</text>
</comment>
<protein>
    <submittedName>
        <fullName evidence="1">Uncharacterized protein</fullName>
    </submittedName>
</protein>
<organism evidence="1 2">
    <name type="scientific">Barnesiella viscericola</name>
    <dbReference type="NCBI Taxonomy" id="397865"/>
    <lineage>
        <taxon>Bacteria</taxon>
        <taxon>Pseudomonadati</taxon>
        <taxon>Bacteroidota</taxon>
        <taxon>Bacteroidia</taxon>
        <taxon>Bacteroidales</taxon>
        <taxon>Barnesiellaceae</taxon>
        <taxon>Barnesiella</taxon>
    </lineage>
</organism>
<dbReference type="Proteomes" id="UP000757103">
    <property type="component" value="Unassembled WGS sequence"/>
</dbReference>
<evidence type="ECO:0000313" key="1">
    <source>
        <dbReference type="EMBL" id="HJG89028.1"/>
    </source>
</evidence>
<accession>A0A921MQM4</accession>
<gene>
    <name evidence="1" type="ORF">K8U91_06095</name>
</gene>
<dbReference type="RefSeq" id="WP_025278281.1">
    <property type="nucleotide sequence ID" value="NZ_CAKMIC010000007.1"/>
</dbReference>
<dbReference type="GeneID" id="90528918"/>
<sequence length="205" mass="23211">MRVSLDDLVQRVKTNMEELTDEGSVTVKSGINIETYIQNKMADAVLAVWVSTPLSELPQNDCASDLEPERRSDGSGRVTLPEDVWRMTEFCMEGWRQPVTTFIDRTSPLYELQFNPYTRGGSVNPVCVLSDEEGVKYLDYYSLPLRVEEHQVKTARYVPYPRLRYNGYEMSDALVPVVCSTCAALVFEILGQPDRAASMLRGVVR</sequence>
<name>A0A921MQM4_9BACT</name>
<dbReference type="EMBL" id="DYUD01000019">
    <property type="protein sequence ID" value="HJG89028.1"/>
    <property type="molecule type" value="Genomic_DNA"/>
</dbReference>
<proteinExistence type="predicted"/>
<evidence type="ECO:0000313" key="2">
    <source>
        <dbReference type="Proteomes" id="UP000757103"/>
    </source>
</evidence>
<dbReference type="AlphaFoldDB" id="A0A921MQM4"/>
<reference evidence="1" key="1">
    <citation type="journal article" date="2021" name="PeerJ">
        <title>Extensive microbial diversity within the chicken gut microbiome revealed by metagenomics and culture.</title>
        <authorList>
            <person name="Gilroy R."/>
            <person name="Ravi A."/>
            <person name="Getino M."/>
            <person name="Pursley I."/>
            <person name="Horton D.L."/>
            <person name="Alikhan N.F."/>
            <person name="Baker D."/>
            <person name="Gharbi K."/>
            <person name="Hall N."/>
            <person name="Watson M."/>
            <person name="Adriaenssens E.M."/>
            <person name="Foster-Nyarko E."/>
            <person name="Jarju S."/>
            <person name="Secka A."/>
            <person name="Antonio M."/>
            <person name="Oren A."/>
            <person name="Chaudhuri R.R."/>
            <person name="La Ragione R."/>
            <person name="Hildebrand F."/>
            <person name="Pallen M.J."/>
        </authorList>
    </citation>
    <scope>NUCLEOTIDE SEQUENCE</scope>
    <source>
        <strain evidence="1">CHK121-7720</strain>
    </source>
</reference>